<feature type="domain" description="PAZ" evidence="6">
    <location>
        <begin position="393"/>
        <end position="506"/>
    </location>
</feature>
<keyword evidence="9" id="KW-1185">Reference proteome</keyword>
<dbReference type="PANTHER" id="PTHR22891">
    <property type="entry name" value="EUKARYOTIC TRANSLATION INITIATION FACTOR 2C"/>
    <property type="match status" value="1"/>
</dbReference>
<dbReference type="InterPro" id="IPR012337">
    <property type="entry name" value="RNaseH-like_sf"/>
</dbReference>
<dbReference type="InterPro" id="IPR036085">
    <property type="entry name" value="PAZ_dom_sf"/>
</dbReference>
<reference evidence="8 9" key="1">
    <citation type="journal article" date="2022" name="Gigascience">
        <title>A chromosome-level genome assembly and annotation of the desert horned lizard, Phrynosoma platyrhinos, provides insight into chromosomal rearrangements among reptiles.</title>
        <authorList>
            <person name="Koochekian N."/>
            <person name="Ascanio A."/>
            <person name="Farleigh K."/>
            <person name="Card D.C."/>
            <person name="Schield D.R."/>
            <person name="Castoe T.A."/>
            <person name="Jezkova T."/>
        </authorList>
    </citation>
    <scope>NUCLEOTIDE SEQUENCE [LARGE SCALE GENOMIC DNA]</scope>
    <source>
        <strain evidence="8">NK-2021</strain>
    </source>
</reference>
<organism evidence="8 9">
    <name type="scientific">Phrynosoma platyrhinos</name>
    <name type="common">Desert horned lizard</name>
    <dbReference type="NCBI Taxonomy" id="52577"/>
    <lineage>
        <taxon>Eukaryota</taxon>
        <taxon>Metazoa</taxon>
        <taxon>Chordata</taxon>
        <taxon>Craniata</taxon>
        <taxon>Vertebrata</taxon>
        <taxon>Euteleostomi</taxon>
        <taxon>Lepidosauria</taxon>
        <taxon>Squamata</taxon>
        <taxon>Bifurcata</taxon>
        <taxon>Unidentata</taxon>
        <taxon>Episquamata</taxon>
        <taxon>Toxicofera</taxon>
        <taxon>Iguania</taxon>
        <taxon>Phrynosomatidae</taxon>
        <taxon>Phrynosomatinae</taxon>
        <taxon>Phrynosoma</taxon>
    </lineage>
</organism>
<dbReference type="Pfam" id="PF02171">
    <property type="entry name" value="Piwi"/>
    <property type="match status" value="1"/>
</dbReference>
<proteinExistence type="inferred from homology"/>
<dbReference type="SMART" id="SM00949">
    <property type="entry name" value="PAZ"/>
    <property type="match status" value="1"/>
</dbReference>
<dbReference type="SUPFAM" id="SSF101690">
    <property type="entry name" value="PAZ domain"/>
    <property type="match status" value="1"/>
</dbReference>
<keyword evidence="2" id="KW-0694">RNA-binding</keyword>
<dbReference type="InterPro" id="IPR003100">
    <property type="entry name" value="PAZ_dom"/>
</dbReference>
<gene>
    <name evidence="8" type="ORF">JD844_031113</name>
</gene>
<evidence type="ECO:0000259" key="7">
    <source>
        <dbReference type="PROSITE" id="PS50822"/>
    </source>
</evidence>
<dbReference type="Proteomes" id="UP000826234">
    <property type="component" value="Unassembled WGS sequence"/>
</dbReference>
<dbReference type="EMBL" id="JAIPUX010003283">
    <property type="protein sequence ID" value="KAH0623129.1"/>
    <property type="molecule type" value="Genomic_DNA"/>
</dbReference>
<dbReference type="Gene3D" id="2.170.260.10">
    <property type="entry name" value="paz domain"/>
    <property type="match status" value="1"/>
</dbReference>
<dbReference type="PROSITE" id="PS50822">
    <property type="entry name" value="PIWI"/>
    <property type="match status" value="1"/>
</dbReference>
<evidence type="ECO:0000256" key="5">
    <source>
        <dbReference type="SAM" id="MobiDB-lite"/>
    </source>
</evidence>
<evidence type="ECO:0000256" key="4">
    <source>
        <dbReference type="RuleBase" id="RU361178"/>
    </source>
</evidence>
<dbReference type="SUPFAM" id="SSF53098">
    <property type="entry name" value="Ribonuclease H-like"/>
    <property type="match status" value="1"/>
</dbReference>
<dbReference type="Pfam" id="PF23278">
    <property type="entry name" value="Piwi_N"/>
    <property type="match status" value="1"/>
</dbReference>
<feature type="region of interest" description="Disordered" evidence="5">
    <location>
        <begin position="1"/>
        <end position="25"/>
    </location>
</feature>
<keyword evidence="3" id="KW-0943">RNA-mediated gene silencing</keyword>
<dbReference type="CDD" id="cd02845">
    <property type="entry name" value="PAZ_piwi_like"/>
    <property type="match status" value="1"/>
</dbReference>
<evidence type="ECO:0000256" key="3">
    <source>
        <dbReference type="ARBA" id="ARBA00023158"/>
    </source>
</evidence>
<dbReference type="SMART" id="SM00950">
    <property type="entry name" value="Piwi"/>
    <property type="match status" value="1"/>
</dbReference>
<name>A0ABQ7T088_PHRPL</name>
<comment type="caution">
    <text evidence="8">The sequence shown here is derived from an EMBL/GenBank/DDBJ whole genome shotgun (WGS) entry which is preliminary data.</text>
</comment>
<evidence type="ECO:0000256" key="1">
    <source>
        <dbReference type="ARBA" id="ARBA00022845"/>
    </source>
</evidence>
<feature type="domain" description="Piwi" evidence="7">
    <location>
        <begin position="672"/>
        <end position="964"/>
    </location>
</feature>
<evidence type="ECO:0000313" key="8">
    <source>
        <dbReference type="EMBL" id="KAH0623129.1"/>
    </source>
</evidence>
<sequence length="978" mass="110076">MHPTRAPLQGSASFHAPRGGHADEKPAYARGRSLLSAGRMQAEWETIKPAPGRGQPLLQQQFMVPVALFLVLLESTVTAPTLSSMFRGLGFETSPRPPLGRGILGRGMGDINTKVASSVQDAHIQLGAGLSGDSKVERGLLGRGIVPSHKEGEMALSGLGRAAVGLSKTHVDLSTSVSAVLEQPNPEIPSAVFVEHMEKKSRGAAEEKNAFILFREPLQKQGTKGITVPLALNVIKIHCQNDAVYQYHVTFSPNVECKNMRFGMLKEHRSVTGDVTAFDGSILYLPVKLPQNVDLKCQRRTDGVEITVKIQMTKILEPSSDLCIPFYNVVFRRVMRILDMKLVGRNFFDPTSATVLQQYRLQIWPGYAASIRRTDGGLFLLADVVHKVVRNDSVLDFMHAIYQQSQANFQDECTKQLIGNIVITRYNNNTYRIDDIDWNKTPKDSFTMSDGKEITFIEYYSKNYGIAIREVDQPLLIHRPKERKNPPGKLQRGEILLLPELSFLTGIPEKMKKDFRVMKELAQQIHLSPKQHHISLGQLLSRIKKTEAAHNELSRWGLRLDSDISKAKGRILPMERINLKKNSFSVSEDLNWTKEVTREACISSIPIHYWALIYPKQTMEQACELVNMLQKISGPLEISLTPPCWAELKNERTETYVRAIKSLVNSESTIQLIVCIITGTREDLYGAIKKLCCVQSPVPSQVINARTITTQPNKLRSIAQKILLQINCKLGGELWGVDIPLKQLMMIGMDVYHDPGRGKRSVVGFVASINHTLTRWYSRVVFQMPHQEIVDSLKICMVGALQKFHEVNHCLPEKIVIYRDGVSDGQLKMVENYEIPQLQKCFEAFENYDPKMVVFVVQKKISANIYSAATNNFTTPSPGTVVDHIITSRDWVDFYLIAHSARQGCGIPTHYICVLNTANLSPDHMQRLTFKLCHMYWNWPGTIRVPAPCKYAHKLAFLSGQVLHHEPAIELCDKLFFL</sequence>
<protein>
    <recommendedName>
        <fullName evidence="10">Piwi-like protein 2</fullName>
    </recommendedName>
</protein>
<dbReference type="PROSITE" id="PS50821">
    <property type="entry name" value="PAZ"/>
    <property type="match status" value="1"/>
</dbReference>
<dbReference type="Gene3D" id="3.40.50.2300">
    <property type="match status" value="1"/>
</dbReference>
<dbReference type="Pfam" id="PF02170">
    <property type="entry name" value="PAZ"/>
    <property type="match status" value="1"/>
</dbReference>
<comment type="similarity">
    <text evidence="4">Belongs to the argonaute family.</text>
</comment>
<dbReference type="InterPro" id="IPR036397">
    <property type="entry name" value="RNaseH_sf"/>
</dbReference>
<accession>A0ABQ7T088</accession>
<evidence type="ECO:0000313" key="9">
    <source>
        <dbReference type="Proteomes" id="UP000826234"/>
    </source>
</evidence>
<dbReference type="CDD" id="cd04658">
    <property type="entry name" value="Piwi_piwi-like_Euk"/>
    <property type="match status" value="1"/>
</dbReference>
<dbReference type="InterPro" id="IPR014811">
    <property type="entry name" value="ArgoL1"/>
</dbReference>
<dbReference type="InterPro" id="IPR003165">
    <property type="entry name" value="Piwi"/>
</dbReference>
<evidence type="ECO:0008006" key="10">
    <source>
        <dbReference type="Google" id="ProtNLM"/>
    </source>
</evidence>
<keyword evidence="1" id="KW-0810">Translation regulation</keyword>
<dbReference type="Pfam" id="PF08699">
    <property type="entry name" value="ArgoL1"/>
    <property type="match status" value="1"/>
</dbReference>
<dbReference type="Gene3D" id="3.30.420.10">
    <property type="entry name" value="Ribonuclease H-like superfamily/Ribonuclease H"/>
    <property type="match status" value="1"/>
</dbReference>
<evidence type="ECO:0000256" key="2">
    <source>
        <dbReference type="ARBA" id="ARBA00022884"/>
    </source>
</evidence>
<evidence type="ECO:0000259" key="6">
    <source>
        <dbReference type="PROSITE" id="PS50821"/>
    </source>
</evidence>